<evidence type="ECO:0000313" key="2">
    <source>
        <dbReference type="EMBL" id="KTD36607.1"/>
    </source>
</evidence>
<sequence>MTAFAIELPRRSYLSLTVSMMTCLILLINVSFKIIELQGIIFTASSVLCPLVALIYLMVLKECNIVQQRHILNQCLLALYLFSVGIYLLVNLPAADYMHDNPAYQIVFEDIPKKFFASTLAFAVSFYLPHLFCCIRKTEMLTSPKRRLLLALAGGYSFFSLNFLLLFSHPLIQSFQRIYIDSLMVSGGILLLVGVIHLASFVLLKPVKIALDKTHLPAYLSLPLYHYLVSFSVTILLICLACEYRLVALPDGLVLGASGLLSPLTIIASNLIGELFGYKANLRMAIVLILTELAFDLLLMGAVALPAPEFFNLNPFYCYIMPRRIPAGTLALFVTFVGNAMLLENLKYTGLGLNRCSRILIANIFAASLLCLVNYSLLYGGVYSYDQIFSLAMNSWAYKIIVTLISLPIVVWLCNRYPPHKNASSPVSHPSPQA</sequence>
<dbReference type="RefSeq" id="WP_058504585.1">
    <property type="nucleotide sequence ID" value="NZ_CAAAIF010000009.1"/>
</dbReference>
<evidence type="ECO:0000256" key="1">
    <source>
        <dbReference type="SAM" id="Phobius"/>
    </source>
</evidence>
<dbReference type="Pfam" id="PF02592">
    <property type="entry name" value="Vut_1"/>
    <property type="match status" value="1"/>
</dbReference>
<feature type="transmembrane region" description="Helical" evidence="1">
    <location>
        <begin position="325"/>
        <end position="343"/>
    </location>
</feature>
<dbReference type="OrthoDB" id="5632775at2"/>
<feature type="transmembrane region" description="Helical" evidence="1">
    <location>
        <begin position="148"/>
        <end position="172"/>
    </location>
</feature>
<feature type="transmembrane region" description="Helical" evidence="1">
    <location>
        <begin position="71"/>
        <end position="95"/>
    </location>
</feature>
<feature type="transmembrane region" description="Helical" evidence="1">
    <location>
        <begin position="396"/>
        <end position="414"/>
    </location>
</feature>
<gene>
    <name evidence="2" type="ORF">Lnau_1591</name>
</gene>
<feature type="transmembrane region" description="Helical" evidence="1">
    <location>
        <begin position="253"/>
        <end position="273"/>
    </location>
</feature>
<feature type="transmembrane region" description="Helical" evidence="1">
    <location>
        <begin position="12"/>
        <end position="32"/>
    </location>
</feature>
<comment type="caution">
    <text evidence="2">The sequence shown here is derived from an EMBL/GenBank/DDBJ whole genome shotgun (WGS) entry which is preliminary data.</text>
</comment>
<feature type="transmembrane region" description="Helical" evidence="1">
    <location>
        <begin position="115"/>
        <end position="136"/>
    </location>
</feature>
<dbReference type="STRING" id="45070.Lnau_1591"/>
<proteinExistence type="predicted"/>
<organism evidence="2 3">
    <name type="scientific">Legionella nautarum</name>
    <dbReference type="NCBI Taxonomy" id="45070"/>
    <lineage>
        <taxon>Bacteria</taxon>
        <taxon>Pseudomonadati</taxon>
        <taxon>Pseudomonadota</taxon>
        <taxon>Gammaproteobacteria</taxon>
        <taxon>Legionellales</taxon>
        <taxon>Legionellaceae</taxon>
        <taxon>Legionella</taxon>
    </lineage>
</organism>
<keyword evidence="1" id="KW-0472">Membrane</keyword>
<evidence type="ECO:0008006" key="4">
    <source>
        <dbReference type="Google" id="ProtNLM"/>
    </source>
</evidence>
<accession>A0A0W0WWC6</accession>
<dbReference type="PATRIC" id="fig|45070.6.peg.1666"/>
<keyword evidence="3" id="KW-1185">Reference proteome</keyword>
<dbReference type="EMBL" id="LNYO01000013">
    <property type="protein sequence ID" value="KTD36607.1"/>
    <property type="molecule type" value="Genomic_DNA"/>
</dbReference>
<feature type="transmembrane region" description="Helical" evidence="1">
    <location>
        <begin position="38"/>
        <end position="59"/>
    </location>
</feature>
<feature type="transmembrane region" description="Helical" evidence="1">
    <location>
        <begin position="285"/>
        <end position="305"/>
    </location>
</feature>
<dbReference type="Proteomes" id="UP000054725">
    <property type="component" value="Unassembled WGS sequence"/>
</dbReference>
<keyword evidence="1" id="KW-1133">Transmembrane helix</keyword>
<feature type="transmembrane region" description="Helical" evidence="1">
    <location>
        <begin position="224"/>
        <end position="247"/>
    </location>
</feature>
<dbReference type="AlphaFoldDB" id="A0A0W0WWC6"/>
<evidence type="ECO:0000313" key="3">
    <source>
        <dbReference type="Proteomes" id="UP000054725"/>
    </source>
</evidence>
<name>A0A0W0WWC6_9GAMM</name>
<feature type="transmembrane region" description="Helical" evidence="1">
    <location>
        <begin position="364"/>
        <end position="384"/>
    </location>
</feature>
<protein>
    <recommendedName>
        <fullName evidence="4">VUT family protein</fullName>
    </recommendedName>
</protein>
<reference evidence="2 3" key="1">
    <citation type="submission" date="2015-11" db="EMBL/GenBank/DDBJ databases">
        <title>Genomic analysis of 38 Legionella species identifies large and diverse effector repertoires.</title>
        <authorList>
            <person name="Burstein D."/>
            <person name="Amaro F."/>
            <person name="Zusman T."/>
            <person name="Lifshitz Z."/>
            <person name="Cohen O."/>
            <person name="Gilbert J.A."/>
            <person name="Pupko T."/>
            <person name="Shuman H.A."/>
            <person name="Segal G."/>
        </authorList>
    </citation>
    <scope>NUCLEOTIDE SEQUENCE [LARGE SCALE GENOMIC DNA]</scope>
    <source>
        <strain evidence="2 3">ATCC 49506</strain>
    </source>
</reference>
<dbReference type="InterPro" id="IPR003744">
    <property type="entry name" value="YhhQ"/>
</dbReference>
<feature type="transmembrane region" description="Helical" evidence="1">
    <location>
        <begin position="178"/>
        <end position="204"/>
    </location>
</feature>
<keyword evidence="1" id="KW-0812">Transmembrane</keyword>